<evidence type="ECO:0000313" key="7">
    <source>
        <dbReference type="Proteomes" id="UP000887565"/>
    </source>
</evidence>
<evidence type="ECO:0000256" key="1">
    <source>
        <dbReference type="ARBA" id="ARBA00008020"/>
    </source>
</evidence>
<dbReference type="GO" id="GO:0005524">
    <property type="term" value="F:ATP binding"/>
    <property type="evidence" value="ECO:0007669"/>
    <property type="project" value="UniProtKB-KW"/>
</dbReference>
<protein>
    <submittedName>
        <fullName evidence="8">T-complex protein 1 subunit delta</fullName>
    </submittedName>
</protein>
<dbReference type="PROSITE" id="PS00751">
    <property type="entry name" value="TCP1_2"/>
    <property type="match status" value="1"/>
</dbReference>
<feature type="region of interest" description="Disordered" evidence="6">
    <location>
        <begin position="1"/>
        <end position="24"/>
    </location>
</feature>
<dbReference type="PROSITE" id="PS00995">
    <property type="entry name" value="TCP1_3"/>
    <property type="match status" value="1"/>
</dbReference>
<name>A0A915K9U1_ROMCU</name>
<dbReference type="InterPro" id="IPR002194">
    <property type="entry name" value="Chaperonin_TCP-1_CS"/>
</dbReference>
<dbReference type="PRINTS" id="PR00304">
    <property type="entry name" value="TCOMPLEXTCP1"/>
</dbReference>
<evidence type="ECO:0000256" key="3">
    <source>
        <dbReference type="ARBA" id="ARBA00022840"/>
    </source>
</evidence>
<keyword evidence="4 5" id="KW-0143">Chaperone</keyword>
<comment type="similarity">
    <text evidence="1 5">Belongs to the TCP-1 chaperonin family.</text>
</comment>
<dbReference type="Pfam" id="PF00118">
    <property type="entry name" value="Cpn60_TCP1"/>
    <property type="match status" value="1"/>
</dbReference>
<dbReference type="PANTHER" id="PTHR11353">
    <property type="entry name" value="CHAPERONIN"/>
    <property type="match status" value="1"/>
</dbReference>
<dbReference type="WBParaSite" id="nRc.2.0.1.t35135-RA">
    <property type="protein sequence ID" value="nRc.2.0.1.t35135-RA"/>
    <property type="gene ID" value="nRc.2.0.1.g35135"/>
</dbReference>
<dbReference type="PROSITE" id="PS00750">
    <property type="entry name" value="TCP1_1"/>
    <property type="match status" value="1"/>
</dbReference>
<dbReference type="GO" id="GO:0051082">
    <property type="term" value="F:unfolded protein binding"/>
    <property type="evidence" value="ECO:0007669"/>
    <property type="project" value="InterPro"/>
</dbReference>
<reference evidence="8" key="1">
    <citation type="submission" date="2022-11" db="UniProtKB">
        <authorList>
            <consortium name="WormBaseParasite"/>
        </authorList>
    </citation>
    <scope>IDENTIFICATION</scope>
</reference>
<dbReference type="AlphaFoldDB" id="A0A915K9U1"/>
<keyword evidence="7" id="KW-1185">Reference proteome</keyword>
<evidence type="ECO:0000313" key="8">
    <source>
        <dbReference type="WBParaSite" id="nRc.2.0.1.t35135-RA"/>
    </source>
</evidence>
<dbReference type="InterPro" id="IPR017998">
    <property type="entry name" value="Chaperone_TCP-1"/>
</dbReference>
<keyword evidence="2 5" id="KW-0547">Nucleotide-binding</keyword>
<dbReference type="GO" id="GO:0140662">
    <property type="term" value="F:ATP-dependent protein folding chaperone"/>
    <property type="evidence" value="ECO:0007669"/>
    <property type="project" value="InterPro"/>
</dbReference>
<organism evidence="7 8">
    <name type="scientific">Romanomermis culicivorax</name>
    <name type="common">Nematode worm</name>
    <dbReference type="NCBI Taxonomy" id="13658"/>
    <lineage>
        <taxon>Eukaryota</taxon>
        <taxon>Metazoa</taxon>
        <taxon>Ecdysozoa</taxon>
        <taxon>Nematoda</taxon>
        <taxon>Enoplea</taxon>
        <taxon>Dorylaimia</taxon>
        <taxon>Mermithida</taxon>
        <taxon>Mermithoidea</taxon>
        <taxon>Mermithidae</taxon>
        <taxon>Romanomermis</taxon>
    </lineage>
</organism>
<evidence type="ECO:0000256" key="2">
    <source>
        <dbReference type="ARBA" id="ARBA00022741"/>
    </source>
</evidence>
<proteinExistence type="inferred from homology"/>
<dbReference type="SUPFAM" id="SSF48592">
    <property type="entry name" value="GroEL equatorial domain-like"/>
    <property type="match status" value="1"/>
</dbReference>
<dbReference type="InterPro" id="IPR027413">
    <property type="entry name" value="GROEL-like_equatorial_sf"/>
</dbReference>
<dbReference type="Gene3D" id="1.10.560.10">
    <property type="entry name" value="GroEL-like equatorial domain"/>
    <property type="match status" value="1"/>
</dbReference>
<accession>A0A915K9U1</accession>
<dbReference type="OMA" id="WVFIARI"/>
<evidence type="ECO:0000256" key="6">
    <source>
        <dbReference type="SAM" id="MobiDB-lite"/>
    </source>
</evidence>
<keyword evidence="3 5" id="KW-0067">ATP-binding</keyword>
<evidence type="ECO:0000256" key="4">
    <source>
        <dbReference type="ARBA" id="ARBA00023186"/>
    </source>
</evidence>
<dbReference type="Proteomes" id="UP000887565">
    <property type="component" value="Unplaced"/>
</dbReference>
<dbReference type="GO" id="GO:0016887">
    <property type="term" value="F:ATP hydrolysis activity"/>
    <property type="evidence" value="ECO:0007669"/>
    <property type="project" value="InterPro"/>
</dbReference>
<sequence length="172" mass="18181">MTAKTIPKAGNNTSAYRDKNKPDQVRSSNIVAAKAVANAIRTSLGPRGMDKMIQSGNGDVTITNDGATILKQMSVVHPTAKMLVELSKAQDIEAGDGTTTVVIIAGALLDAAEKLLDKGIYPTVISDAFQRAAVEAEKILIDMATPVDMDNVEVLTKIASTSLNSKVHETMN</sequence>
<dbReference type="InterPro" id="IPR002423">
    <property type="entry name" value="Cpn60/GroEL/TCP-1"/>
</dbReference>
<evidence type="ECO:0000256" key="5">
    <source>
        <dbReference type="RuleBase" id="RU004187"/>
    </source>
</evidence>